<sequence>MTTKFLDLAGLKYAVTKLKALISAKQDRLSFDSTPTSGSSNPVTSDGIYQALNNGVTVSIEPSAGTTTWIEVPTENLYVGGTQPTSQNTIWIEVNE</sequence>
<protein>
    <submittedName>
        <fullName evidence="1">Uncharacterized protein</fullName>
    </submittedName>
</protein>
<dbReference type="AlphaFoldDB" id="R7MV31"/>
<comment type="caution">
    <text evidence="1">The sequence shown here is derived from an EMBL/GenBank/DDBJ whole genome shotgun (WGS) entry which is preliminary data.</text>
</comment>
<reference evidence="1" key="1">
    <citation type="submission" date="2012-11" db="EMBL/GenBank/DDBJ databases">
        <title>Dependencies among metagenomic species, viruses, plasmids and units of genetic variation.</title>
        <authorList>
            <person name="Nielsen H.B."/>
            <person name="Almeida M."/>
            <person name="Juncker A.S."/>
            <person name="Rasmussen S."/>
            <person name="Li J."/>
            <person name="Sunagawa S."/>
            <person name="Plichta D."/>
            <person name="Gautier L."/>
            <person name="Le Chatelier E."/>
            <person name="Peletier E."/>
            <person name="Bonde I."/>
            <person name="Nielsen T."/>
            <person name="Manichanh C."/>
            <person name="Arumugam M."/>
            <person name="Batto J."/>
            <person name="Santos M.B.Q.D."/>
            <person name="Blom N."/>
            <person name="Borruel N."/>
            <person name="Burgdorf K.S."/>
            <person name="Boumezbeur F."/>
            <person name="Casellas F."/>
            <person name="Dore J."/>
            <person name="Guarner F."/>
            <person name="Hansen T."/>
            <person name="Hildebrand F."/>
            <person name="Kaas R.S."/>
            <person name="Kennedy S."/>
            <person name="Kristiansen K."/>
            <person name="Kultima J.R."/>
            <person name="Leonard P."/>
            <person name="Levenez F."/>
            <person name="Lund O."/>
            <person name="Moumen B."/>
            <person name="Le Paslier D."/>
            <person name="Pons N."/>
            <person name="Pedersen O."/>
            <person name="Prifti E."/>
            <person name="Qin J."/>
            <person name="Raes J."/>
            <person name="Tap J."/>
            <person name="Tims S."/>
            <person name="Ussery D.W."/>
            <person name="Yamada T."/>
            <person name="MetaHit consortium"/>
            <person name="Renault P."/>
            <person name="Sicheritz-Ponten T."/>
            <person name="Bork P."/>
            <person name="Wang J."/>
            <person name="Brunak S."/>
            <person name="Ehrlich S.D."/>
        </authorList>
    </citation>
    <scope>NUCLEOTIDE SEQUENCE [LARGE SCALE GENOMIC DNA]</scope>
</reference>
<dbReference type="Proteomes" id="UP000017908">
    <property type="component" value="Unassembled WGS sequence"/>
</dbReference>
<dbReference type="EMBL" id="CBKE010000076">
    <property type="protein sequence ID" value="CDF04435.1"/>
    <property type="molecule type" value="Genomic_DNA"/>
</dbReference>
<accession>R7MV31</accession>
<name>R7MV31_MEGEL</name>
<proteinExistence type="predicted"/>
<organism evidence="1">
    <name type="scientific">Megasphaera elsdenii CAG:570</name>
    <dbReference type="NCBI Taxonomy" id="1263087"/>
    <lineage>
        <taxon>Bacteria</taxon>
        <taxon>Bacillati</taxon>
        <taxon>Bacillota</taxon>
        <taxon>Negativicutes</taxon>
        <taxon>Veillonellales</taxon>
        <taxon>Veillonellaceae</taxon>
        <taxon>Megasphaera</taxon>
    </lineage>
</organism>
<gene>
    <name evidence="1" type="ORF">BN715_00795</name>
</gene>
<evidence type="ECO:0000313" key="1">
    <source>
        <dbReference type="EMBL" id="CDF04435.1"/>
    </source>
</evidence>